<dbReference type="SUPFAM" id="SSF46785">
    <property type="entry name" value="Winged helix' DNA-binding domain"/>
    <property type="match status" value="1"/>
</dbReference>
<organism evidence="6 7">
    <name type="scientific">Lujinxingia sediminis</name>
    <dbReference type="NCBI Taxonomy" id="2480984"/>
    <lineage>
        <taxon>Bacteria</taxon>
        <taxon>Deltaproteobacteria</taxon>
        <taxon>Bradymonadales</taxon>
        <taxon>Lujinxingiaceae</taxon>
        <taxon>Lujinxingia</taxon>
    </lineage>
</organism>
<evidence type="ECO:0000256" key="3">
    <source>
        <dbReference type="ARBA" id="ARBA00023125"/>
    </source>
</evidence>
<dbReference type="InterPro" id="IPR050389">
    <property type="entry name" value="LysR-type_TF"/>
</dbReference>
<evidence type="ECO:0000256" key="4">
    <source>
        <dbReference type="ARBA" id="ARBA00023163"/>
    </source>
</evidence>
<dbReference type="Gene3D" id="3.40.190.10">
    <property type="entry name" value="Periplasmic binding protein-like II"/>
    <property type="match status" value="2"/>
</dbReference>
<dbReference type="PANTHER" id="PTHR30118:SF15">
    <property type="entry name" value="TRANSCRIPTIONAL REGULATORY PROTEIN"/>
    <property type="match status" value="1"/>
</dbReference>
<dbReference type="SUPFAM" id="SSF53850">
    <property type="entry name" value="Periplasmic binding protein-like II"/>
    <property type="match status" value="1"/>
</dbReference>
<dbReference type="Pfam" id="PF03466">
    <property type="entry name" value="LysR_substrate"/>
    <property type="match status" value="1"/>
</dbReference>
<evidence type="ECO:0000256" key="1">
    <source>
        <dbReference type="ARBA" id="ARBA00009437"/>
    </source>
</evidence>
<keyword evidence="4" id="KW-0804">Transcription</keyword>
<dbReference type="EMBL" id="SADD01000002">
    <property type="protein sequence ID" value="RVU47017.1"/>
    <property type="molecule type" value="Genomic_DNA"/>
</dbReference>
<evidence type="ECO:0000259" key="5">
    <source>
        <dbReference type="PROSITE" id="PS50931"/>
    </source>
</evidence>
<feature type="domain" description="HTH lysR-type" evidence="5">
    <location>
        <begin position="35"/>
        <end position="92"/>
    </location>
</feature>
<comment type="similarity">
    <text evidence="1">Belongs to the LysR transcriptional regulatory family.</text>
</comment>
<dbReference type="Pfam" id="PF00126">
    <property type="entry name" value="HTH_1"/>
    <property type="match status" value="1"/>
</dbReference>
<dbReference type="PANTHER" id="PTHR30118">
    <property type="entry name" value="HTH-TYPE TRANSCRIPTIONAL REGULATOR LEUO-RELATED"/>
    <property type="match status" value="1"/>
</dbReference>
<evidence type="ECO:0000313" key="6">
    <source>
        <dbReference type="EMBL" id="RVU47017.1"/>
    </source>
</evidence>
<dbReference type="InterPro" id="IPR036390">
    <property type="entry name" value="WH_DNA-bd_sf"/>
</dbReference>
<name>A0ABY0CVC0_9DELT</name>
<dbReference type="Gene3D" id="1.10.10.10">
    <property type="entry name" value="Winged helix-like DNA-binding domain superfamily/Winged helix DNA-binding domain"/>
    <property type="match status" value="1"/>
</dbReference>
<dbReference type="PROSITE" id="PS50931">
    <property type="entry name" value="HTH_LYSR"/>
    <property type="match status" value="1"/>
</dbReference>
<dbReference type="InterPro" id="IPR036388">
    <property type="entry name" value="WH-like_DNA-bd_sf"/>
</dbReference>
<accession>A0ABY0CVC0</accession>
<dbReference type="InterPro" id="IPR037402">
    <property type="entry name" value="YidZ_PBP2"/>
</dbReference>
<proteinExistence type="inferred from homology"/>
<dbReference type="PRINTS" id="PR00039">
    <property type="entry name" value="HTHLYSR"/>
</dbReference>
<keyword evidence="3" id="KW-0238">DNA-binding</keyword>
<dbReference type="Proteomes" id="UP000282926">
    <property type="component" value="Unassembled WGS sequence"/>
</dbReference>
<sequence length="336" mass="37501">MQRIRCDILKSAHRLLSFKCIMYVVSMNQIHLKDVDMNLLVALDVLLTVGSVSEAARQVGLSQSAMSHTLGRLREVFGDELLVRSGRHMVPTERAQELAGPLKVALEALQVAVSPPERFEPASSARVFRLATNDYAQFVLLPPLIERLEREAPGIDLRVRELGRSSPVERLATGQLDLVLTLGLPEHVPETLYRKDLFQLDLVSVVRRGHPGVGKTLDLDTYCNLSHILVSPRGDDEGVVDMTLAERGRSRRVAVVVPHFMVAPHLVAATDYVLTTSRSVAESFANYLPLRIFEPPVELERGTVSMAWHPRTHRSGAHKWLRRTLEEVAVAQGLKR</sequence>
<protein>
    <submittedName>
        <fullName evidence="6">LysR family transcriptional regulator</fullName>
    </submittedName>
</protein>
<keyword evidence="2" id="KW-0805">Transcription regulation</keyword>
<dbReference type="CDD" id="cd08417">
    <property type="entry name" value="PBP2_Nitroaromatics_like"/>
    <property type="match status" value="1"/>
</dbReference>
<keyword evidence="7" id="KW-1185">Reference proteome</keyword>
<dbReference type="InterPro" id="IPR000847">
    <property type="entry name" value="LysR_HTH_N"/>
</dbReference>
<evidence type="ECO:0000313" key="7">
    <source>
        <dbReference type="Proteomes" id="UP000282926"/>
    </source>
</evidence>
<comment type="caution">
    <text evidence="6">The sequence shown here is derived from an EMBL/GenBank/DDBJ whole genome shotgun (WGS) entry which is preliminary data.</text>
</comment>
<reference evidence="6 7" key="1">
    <citation type="submission" date="2019-01" db="EMBL/GenBank/DDBJ databases">
        <title>Lujinxingia litoralis gen. nov., sp. nov. and Lujinxingia sediminis gen. nov., sp. nov., new members in the order Bradymonadales, isolated from coastal sediment.</title>
        <authorList>
            <person name="Li C.-M."/>
        </authorList>
    </citation>
    <scope>NUCLEOTIDE SEQUENCE [LARGE SCALE GENOMIC DNA]</scope>
    <source>
        <strain evidence="6 7">SEH01</strain>
    </source>
</reference>
<gene>
    <name evidence="6" type="ORF">EA187_07755</name>
</gene>
<evidence type="ECO:0000256" key="2">
    <source>
        <dbReference type="ARBA" id="ARBA00023015"/>
    </source>
</evidence>
<dbReference type="InterPro" id="IPR005119">
    <property type="entry name" value="LysR_subst-bd"/>
</dbReference>